<gene>
    <name evidence="10" type="ORF">DNTS_007608</name>
</gene>
<protein>
    <recommendedName>
        <fullName evidence="12">CHCH domain-containing protein</fullName>
    </recommendedName>
</protein>
<dbReference type="PANTHER" id="PTHR21588:SF17">
    <property type="entry name" value="MICOS COMPLEX SUBUNIT MIC25 ISOFORM X1-RELATED"/>
    <property type="match status" value="1"/>
</dbReference>
<keyword evidence="8" id="KW-0175">Coiled coil</keyword>
<keyword evidence="4" id="KW-0472">Membrane</keyword>
<keyword evidence="6" id="KW-0449">Lipoprotein</keyword>
<dbReference type="GO" id="GO:0007007">
    <property type="term" value="P:inner mitochondrial membrane organization"/>
    <property type="evidence" value="ECO:0007669"/>
    <property type="project" value="TreeGrafter"/>
</dbReference>
<keyword evidence="5" id="KW-1015">Disulfide bond</keyword>
<dbReference type="PANTHER" id="PTHR21588">
    <property type="entry name" value="COILED-COIL-HELIX-COILED-COIL-HELIX DOMAIN CONTAINING 6"/>
    <property type="match status" value="1"/>
</dbReference>
<feature type="coiled-coil region" evidence="8">
    <location>
        <begin position="91"/>
        <end position="132"/>
    </location>
</feature>
<dbReference type="OrthoDB" id="70030at2759"/>
<dbReference type="Pfam" id="PF05300">
    <property type="entry name" value="MIC19_MIC25"/>
    <property type="match status" value="1"/>
</dbReference>
<dbReference type="Proteomes" id="UP000316079">
    <property type="component" value="Unassembled WGS sequence"/>
</dbReference>
<evidence type="ECO:0000256" key="6">
    <source>
        <dbReference type="ARBA" id="ARBA00023288"/>
    </source>
</evidence>
<evidence type="ECO:0000256" key="1">
    <source>
        <dbReference type="ARBA" id="ARBA00022707"/>
    </source>
</evidence>
<dbReference type="AlphaFoldDB" id="A0A553MZJ9"/>
<sequence>MGAADSRNRPVSSGVDQQDNVTVLRGVKLSRDVLRRMQESASVKQEDVKPEPETLDDTLKRLELIEDELNFQREPDTAGDDTDKHRTHGLLVDLNVRIRQLKRKEKEVKDLEDFYKEQLQRLENKNADYYEKNLHEFDQEASKAEATVQPRMTSSVCSALQSQVLSCYRQNTNQPLLCSKIAQEYTRCIHSNANKMQALNHG</sequence>
<accession>A0A553MZJ9</accession>
<evidence type="ECO:0000313" key="11">
    <source>
        <dbReference type="Proteomes" id="UP000316079"/>
    </source>
</evidence>
<feature type="compositionally biased region" description="Polar residues" evidence="9">
    <location>
        <begin position="9"/>
        <end position="20"/>
    </location>
</feature>
<dbReference type="GO" id="GO:0061617">
    <property type="term" value="C:MICOS complex"/>
    <property type="evidence" value="ECO:0007669"/>
    <property type="project" value="InterPro"/>
</dbReference>
<feature type="region of interest" description="Disordered" evidence="9">
    <location>
        <begin position="1"/>
        <end position="20"/>
    </location>
</feature>
<dbReference type="PROSITE" id="PS51808">
    <property type="entry name" value="CHCH"/>
    <property type="match status" value="1"/>
</dbReference>
<evidence type="ECO:0000256" key="7">
    <source>
        <dbReference type="ARBA" id="ARBA00034476"/>
    </source>
</evidence>
<evidence type="ECO:0000256" key="5">
    <source>
        <dbReference type="ARBA" id="ARBA00023157"/>
    </source>
</evidence>
<dbReference type="InterPro" id="IPR007964">
    <property type="entry name" value="MIC19/MIC25"/>
</dbReference>
<evidence type="ECO:0000256" key="3">
    <source>
        <dbReference type="ARBA" id="ARBA00023128"/>
    </source>
</evidence>
<dbReference type="InterPro" id="IPR052632">
    <property type="entry name" value="MICOS_subunit_Mic19"/>
</dbReference>
<keyword evidence="3" id="KW-0496">Mitochondrion</keyword>
<keyword evidence="1" id="KW-0519">Myristate</keyword>
<name>A0A553MZJ9_9TELE</name>
<keyword evidence="2" id="KW-0999">Mitochondrion inner membrane</keyword>
<evidence type="ECO:0000256" key="2">
    <source>
        <dbReference type="ARBA" id="ARBA00022792"/>
    </source>
</evidence>
<dbReference type="STRING" id="623744.A0A553MZJ9"/>
<evidence type="ECO:0000256" key="8">
    <source>
        <dbReference type="SAM" id="Coils"/>
    </source>
</evidence>
<reference evidence="10 11" key="1">
    <citation type="journal article" date="2019" name="Sci. Data">
        <title>Hybrid genome assembly and annotation of Danionella translucida.</title>
        <authorList>
            <person name="Kadobianskyi M."/>
            <person name="Schulze L."/>
            <person name="Schuelke M."/>
            <person name="Judkewitz B."/>
        </authorList>
    </citation>
    <scope>NUCLEOTIDE SEQUENCE [LARGE SCALE GENOMIC DNA]</scope>
    <source>
        <strain evidence="10 11">Bolton</strain>
    </source>
</reference>
<evidence type="ECO:0000256" key="9">
    <source>
        <dbReference type="SAM" id="MobiDB-lite"/>
    </source>
</evidence>
<evidence type="ECO:0000256" key="4">
    <source>
        <dbReference type="ARBA" id="ARBA00023136"/>
    </source>
</evidence>
<dbReference type="EMBL" id="SRMA01027179">
    <property type="protein sequence ID" value="TRY58607.1"/>
    <property type="molecule type" value="Genomic_DNA"/>
</dbReference>
<comment type="subcellular location">
    <subcellularLocation>
        <location evidence="7">Mitochondrion inner membrane</location>
        <topology evidence="7">Lipid-anchor</topology>
    </subcellularLocation>
</comment>
<evidence type="ECO:0008006" key="12">
    <source>
        <dbReference type="Google" id="ProtNLM"/>
    </source>
</evidence>
<keyword evidence="11" id="KW-1185">Reference proteome</keyword>
<organism evidence="10 11">
    <name type="scientific">Danionella cerebrum</name>
    <dbReference type="NCBI Taxonomy" id="2873325"/>
    <lineage>
        <taxon>Eukaryota</taxon>
        <taxon>Metazoa</taxon>
        <taxon>Chordata</taxon>
        <taxon>Craniata</taxon>
        <taxon>Vertebrata</taxon>
        <taxon>Euteleostomi</taxon>
        <taxon>Actinopterygii</taxon>
        <taxon>Neopterygii</taxon>
        <taxon>Teleostei</taxon>
        <taxon>Ostariophysi</taxon>
        <taxon>Cypriniformes</taxon>
        <taxon>Danionidae</taxon>
        <taxon>Danioninae</taxon>
        <taxon>Danionella</taxon>
    </lineage>
</organism>
<comment type="caution">
    <text evidence="10">The sequence shown here is derived from an EMBL/GenBank/DDBJ whole genome shotgun (WGS) entry which is preliminary data.</text>
</comment>
<proteinExistence type="predicted"/>
<evidence type="ECO:0000313" key="10">
    <source>
        <dbReference type="EMBL" id="TRY58607.1"/>
    </source>
</evidence>